<gene>
    <name evidence="1" type="ORF">DHV22_14770</name>
</gene>
<evidence type="ECO:0000313" key="2">
    <source>
        <dbReference type="Proteomes" id="UP000263268"/>
    </source>
</evidence>
<accession>A0A3D6BU14</accession>
<protein>
    <submittedName>
        <fullName evidence="1">Uncharacterized protein</fullName>
    </submittedName>
</protein>
<feature type="non-terminal residue" evidence="1">
    <location>
        <position position="1"/>
    </location>
</feature>
<dbReference type="EMBL" id="DPRK01000234">
    <property type="protein sequence ID" value="HCY82756.1"/>
    <property type="molecule type" value="Genomic_DNA"/>
</dbReference>
<dbReference type="Proteomes" id="UP000263268">
    <property type="component" value="Unassembled WGS sequence"/>
</dbReference>
<feature type="non-terminal residue" evidence="1">
    <location>
        <position position="119"/>
    </location>
</feature>
<name>A0A3D6BU14_9FLAO</name>
<evidence type="ECO:0000313" key="1">
    <source>
        <dbReference type="EMBL" id="HCY82756.1"/>
    </source>
</evidence>
<sequence>LTLEVSQNTSNDNRDHIWKKDSNLLTGLGNAYPIYGANLPVTVDYDISSVAAGHDLSVEEIIFSTNAWNANVKKPFVYGTITFTNITLNVTPPSLDIQEYQGTHVDINVYPNPASHFIK</sequence>
<reference evidence="1 2" key="1">
    <citation type="journal article" date="2018" name="Nat. Biotechnol.">
        <title>A standardized bacterial taxonomy based on genome phylogeny substantially revises the tree of life.</title>
        <authorList>
            <person name="Parks D.H."/>
            <person name="Chuvochina M."/>
            <person name="Waite D.W."/>
            <person name="Rinke C."/>
            <person name="Skarshewski A."/>
            <person name="Chaumeil P.A."/>
            <person name="Hugenholtz P."/>
        </authorList>
    </citation>
    <scope>NUCLEOTIDE SEQUENCE [LARGE SCALE GENOMIC DNA]</scope>
    <source>
        <strain evidence="1">UBA10227</strain>
    </source>
</reference>
<dbReference type="AlphaFoldDB" id="A0A3D6BU14"/>
<comment type="caution">
    <text evidence="1">The sequence shown here is derived from an EMBL/GenBank/DDBJ whole genome shotgun (WGS) entry which is preliminary data.</text>
</comment>
<proteinExistence type="predicted"/>
<organism evidence="1 2">
    <name type="scientific">Xanthomarina gelatinilytica</name>
    <dbReference type="NCBI Taxonomy" id="1137281"/>
    <lineage>
        <taxon>Bacteria</taxon>
        <taxon>Pseudomonadati</taxon>
        <taxon>Bacteroidota</taxon>
        <taxon>Flavobacteriia</taxon>
        <taxon>Flavobacteriales</taxon>
        <taxon>Flavobacteriaceae</taxon>
        <taxon>Xanthomarina</taxon>
    </lineage>
</organism>